<feature type="region of interest" description="Disordered" evidence="1">
    <location>
        <begin position="1"/>
        <end position="23"/>
    </location>
</feature>
<proteinExistence type="predicted"/>
<evidence type="ECO:0000313" key="3">
    <source>
        <dbReference type="Proteomes" id="UP000187203"/>
    </source>
</evidence>
<comment type="caution">
    <text evidence="2">The sequence shown here is derived from an EMBL/GenBank/DDBJ whole genome shotgun (WGS) entry which is preliminary data.</text>
</comment>
<dbReference type="EMBL" id="AWUE01011238">
    <property type="protein sequence ID" value="OMP10818.1"/>
    <property type="molecule type" value="Genomic_DNA"/>
</dbReference>
<keyword evidence="3" id="KW-1185">Reference proteome</keyword>
<gene>
    <name evidence="2" type="ORF">COLO4_04246</name>
</gene>
<evidence type="ECO:0000313" key="2">
    <source>
        <dbReference type="EMBL" id="OMP10818.1"/>
    </source>
</evidence>
<name>A0A1R3KUU9_9ROSI</name>
<dbReference type="AlphaFoldDB" id="A0A1R3KUU9"/>
<sequence>MNSRIMEEQEENRAKRNVNGKEGAGRMEWRGCGVFMRRGVWCGEAV</sequence>
<organism evidence="2 3">
    <name type="scientific">Corchorus olitorius</name>
    <dbReference type="NCBI Taxonomy" id="93759"/>
    <lineage>
        <taxon>Eukaryota</taxon>
        <taxon>Viridiplantae</taxon>
        <taxon>Streptophyta</taxon>
        <taxon>Embryophyta</taxon>
        <taxon>Tracheophyta</taxon>
        <taxon>Spermatophyta</taxon>
        <taxon>Magnoliopsida</taxon>
        <taxon>eudicotyledons</taxon>
        <taxon>Gunneridae</taxon>
        <taxon>Pentapetalae</taxon>
        <taxon>rosids</taxon>
        <taxon>malvids</taxon>
        <taxon>Malvales</taxon>
        <taxon>Malvaceae</taxon>
        <taxon>Grewioideae</taxon>
        <taxon>Apeibeae</taxon>
        <taxon>Corchorus</taxon>
    </lineage>
</organism>
<protein>
    <submittedName>
        <fullName evidence="2">Uncharacterized protein</fullName>
    </submittedName>
</protein>
<dbReference type="Proteomes" id="UP000187203">
    <property type="component" value="Unassembled WGS sequence"/>
</dbReference>
<reference evidence="3" key="1">
    <citation type="submission" date="2013-09" db="EMBL/GenBank/DDBJ databases">
        <title>Corchorus olitorius genome sequencing.</title>
        <authorList>
            <person name="Alam M."/>
            <person name="Haque M.S."/>
            <person name="Islam M.S."/>
            <person name="Emdad E.M."/>
            <person name="Islam M.M."/>
            <person name="Ahmed B."/>
            <person name="Halim A."/>
            <person name="Hossen Q.M.M."/>
            <person name="Hossain M.Z."/>
            <person name="Ahmed R."/>
            <person name="Khan M.M."/>
            <person name="Islam R."/>
            <person name="Rashid M.M."/>
            <person name="Khan S.A."/>
            <person name="Rahman M.S."/>
            <person name="Alam M."/>
            <person name="Yahiya A.S."/>
            <person name="Khan M.S."/>
            <person name="Azam M.S."/>
            <person name="Haque T."/>
            <person name="Lashkar M.Z.H."/>
            <person name="Akhand A.I."/>
            <person name="Morshed G."/>
            <person name="Roy S."/>
            <person name="Uddin K.S."/>
            <person name="Rabeya T."/>
            <person name="Hossain A.S."/>
            <person name="Chowdhury A."/>
            <person name="Snigdha A.R."/>
            <person name="Mortoza M.S."/>
            <person name="Matin S.A."/>
            <person name="Hoque S.M.E."/>
            <person name="Islam M.K."/>
            <person name="Roy D.K."/>
            <person name="Haider R."/>
            <person name="Moosa M.M."/>
            <person name="Elias S.M."/>
            <person name="Hasan A.M."/>
            <person name="Jahan S."/>
            <person name="Shafiuddin M."/>
            <person name="Mahmood N."/>
            <person name="Shommy N.S."/>
        </authorList>
    </citation>
    <scope>NUCLEOTIDE SEQUENCE [LARGE SCALE GENOMIC DNA]</scope>
    <source>
        <strain evidence="3">cv. O-4</strain>
    </source>
</reference>
<feature type="compositionally biased region" description="Basic and acidic residues" evidence="1">
    <location>
        <begin position="1"/>
        <end position="14"/>
    </location>
</feature>
<evidence type="ECO:0000256" key="1">
    <source>
        <dbReference type="SAM" id="MobiDB-lite"/>
    </source>
</evidence>
<accession>A0A1R3KUU9</accession>